<proteinExistence type="predicted"/>
<comment type="caution">
    <text evidence="1">The sequence shown here is derived from an EMBL/GenBank/DDBJ whole genome shotgun (WGS) entry which is preliminary data.</text>
</comment>
<organism evidence="1 2">
    <name type="scientific">Lysinibacillus macroides</name>
    <dbReference type="NCBI Taxonomy" id="33935"/>
    <lineage>
        <taxon>Bacteria</taxon>
        <taxon>Bacillati</taxon>
        <taxon>Bacillota</taxon>
        <taxon>Bacilli</taxon>
        <taxon>Bacillales</taxon>
        <taxon>Bacillaceae</taxon>
        <taxon>Lysinibacillus</taxon>
    </lineage>
</organism>
<accession>A0A0M9DGN0</accession>
<evidence type="ECO:0000313" key="1">
    <source>
        <dbReference type="EMBL" id="KOY80203.1"/>
    </source>
</evidence>
<name>A0A0M9DGN0_9BACI</name>
<reference evidence="1 2" key="1">
    <citation type="submission" date="2015-07" db="EMBL/GenBank/DDBJ databases">
        <title>Genome sequencing project for genomic taxonomy and phylogenomics of Bacillus-like bacteria.</title>
        <authorList>
            <person name="Liu B."/>
            <person name="Wang J."/>
            <person name="Zhu Y."/>
            <person name="Liu G."/>
            <person name="Chen Q."/>
            <person name="Chen Z."/>
            <person name="Che J."/>
            <person name="Ge C."/>
            <person name="Shi H."/>
            <person name="Pan Z."/>
            <person name="Liu X."/>
        </authorList>
    </citation>
    <scope>NUCLEOTIDE SEQUENCE [LARGE SCALE GENOMIC DNA]</scope>
    <source>
        <strain evidence="1 2">DSM 54</strain>
    </source>
</reference>
<dbReference type="EMBL" id="LGCI01000013">
    <property type="protein sequence ID" value="KOY80203.1"/>
    <property type="molecule type" value="Genomic_DNA"/>
</dbReference>
<sequence length="200" mass="23142">MNFALVSFAFNGGLYFERQVLFKTNVEGLVWGDIVVVKSKGKKKRKGLGVFVKYVEENRYPEKEPGVLLKKARTNVLRKTMKKRIRLFEDVQVSDSICKRYRGRFKGNEGLSDKEVRVKIIRNLSVAAYRIPPKKNIRKNVNCYFFGDMIIVLKDNNVINIKRHDIKVKWVRPKLLIEIAEKQIKAKKATGATAALKKKK</sequence>
<dbReference type="Proteomes" id="UP000037977">
    <property type="component" value="Unassembled WGS sequence"/>
</dbReference>
<dbReference type="STRING" id="33935.ADM90_21975"/>
<protein>
    <submittedName>
        <fullName evidence="1">Uncharacterized protein</fullName>
    </submittedName>
</protein>
<dbReference type="PATRIC" id="fig|33935.3.peg.1679"/>
<dbReference type="AlphaFoldDB" id="A0A0M9DGN0"/>
<dbReference type="RefSeq" id="WP_053997001.1">
    <property type="nucleotide sequence ID" value="NZ_CP065641.1"/>
</dbReference>
<gene>
    <name evidence="1" type="ORF">ADM90_21975</name>
</gene>
<keyword evidence="2" id="KW-1185">Reference proteome</keyword>
<evidence type="ECO:0000313" key="2">
    <source>
        <dbReference type="Proteomes" id="UP000037977"/>
    </source>
</evidence>